<evidence type="ECO:0000313" key="5">
    <source>
        <dbReference type="EMBL" id="NUQ87698.1"/>
    </source>
</evidence>
<keyword evidence="3" id="KW-0732">Signal</keyword>
<keyword evidence="2" id="KW-1133">Transmembrane helix</keyword>
<sequence>MRAPTRKRLAAFAAIAIGAGGVVGLAALPAQAQELAKYPIVDGSVAWGVKESFRNYVTGPIAGGAIEAVDGATVNDDGTFTFAPVTGVSDLPNQATETAAPGGVHFTGHHGDLDLLIENIETVSDTESYTGAIYADVTSGGEVFEDVHFADFTVGAWTYVDGFTTLTDAPVVLTADGAEAFAGFYQAGTALDPITIAVKTDMTDPIGEEPTEEEPSSEDPASEGPSSEEPGGTVYDVTGGDADWGVKESFRSYVTGPIANGEITVAEPATENADGTYHFPEAAGTFTAETCHLDASFAGAVNFYGHEGELDLDLADLSVKSVDGGLAVFSGATQIADVAVEQLAITGGAVTVDVAAATVAAGGVDFFGGFYTEGTELDPVSFTVQIDGAPDTSCEPTGTPGGGTGGEGTTTSASGAGSPKLPVTGSPLTLFIAAAGVLLAGGAAVMVLARRRALQA</sequence>
<evidence type="ECO:0000313" key="6">
    <source>
        <dbReference type="Proteomes" id="UP000574690"/>
    </source>
</evidence>
<proteinExistence type="predicted"/>
<reference evidence="5 6" key="1">
    <citation type="submission" date="2020-05" db="EMBL/GenBank/DDBJ databases">
        <title>DNA-SIP metagenomic assembled genomes.</title>
        <authorList>
            <person name="Yu J."/>
        </authorList>
    </citation>
    <scope>NUCLEOTIDE SEQUENCE [LARGE SCALE GENOMIC DNA]</scope>
    <source>
        <strain evidence="5">Bin5.27</strain>
    </source>
</reference>
<keyword evidence="2" id="KW-0812">Transmembrane</keyword>
<gene>
    <name evidence="5" type="ORF">HOQ43_04450</name>
</gene>
<feature type="compositionally biased region" description="Low complexity" evidence="1">
    <location>
        <begin position="222"/>
        <end position="232"/>
    </location>
</feature>
<evidence type="ECO:0000256" key="2">
    <source>
        <dbReference type="SAM" id="Phobius"/>
    </source>
</evidence>
<evidence type="ECO:0000256" key="1">
    <source>
        <dbReference type="SAM" id="MobiDB-lite"/>
    </source>
</evidence>
<dbReference type="InterPro" id="IPR007331">
    <property type="entry name" value="Htaa"/>
</dbReference>
<dbReference type="EMBL" id="JABFXE010000188">
    <property type="protein sequence ID" value="NUQ87698.1"/>
    <property type="molecule type" value="Genomic_DNA"/>
</dbReference>
<name>A0A850C3L7_9ACTN</name>
<organism evidence="5 6">
    <name type="scientific">Glycomyces artemisiae</name>
    <dbReference type="NCBI Taxonomy" id="1076443"/>
    <lineage>
        <taxon>Bacteria</taxon>
        <taxon>Bacillati</taxon>
        <taxon>Actinomycetota</taxon>
        <taxon>Actinomycetes</taxon>
        <taxon>Glycomycetales</taxon>
        <taxon>Glycomycetaceae</taxon>
        <taxon>Glycomyces</taxon>
    </lineage>
</organism>
<protein>
    <submittedName>
        <fullName evidence="5">HtaA domain-containing protein</fullName>
    </submittedName>
</protein>
<feature type="domain" description="Htaa" evidence="4">
    <location>
        <begin position="240"/>
        <end position="383"/>
    </location>
</feature>
<feature type="region of interest" description="Disordered" evidence="1">
    <location>
        <begin position="388"/>
        <end position="419"/>
    </location>
</feature>
<feature type="transmembrane region" description="Helical" evidence="2">
    <location>
        <begin position="428"/>
        <end position="449"/>
    </location>
</feature>
<dbReference type="AlphaFoldDB" id="A0A850C3L7"/>
<dbReference type="Proteomes" id="UP000574690">
    <property type="component" value="Unassembled WGS sequence"/>
</dbReference>
<comment type="caution">
    <text evidence="5">The sequence shown here is derived from an EMBL/GenBank/DDBJ whole genome shotgun (WGS) entry which is preliminary data.</text>
</comment>
<keyword evidence="2" id="KW-0472">Membrane</keyword>
<feature type="chain" id="PRO_5032316393" evidence="3">
    <location>
        <begin position="33"/>
        <end position="456"/>
    </location>
</feature>
<dbReference type="Pfam" id="PF04213">
    <property type="entry name" value="HtaA"/>
    <property type="match status" value="2"/>
</dbReference>
<evidence type="ECO:0000256" key="3">
    <source>
        <dbReference type="SAM" id="SignalP"/>
    </source>
</evidence>
<feature type="compositionally biased region" description="Acidic residues" evidence="1">
    <location>
        <begin position="206"/>
        <end position="221"/>
    </location>
</feature>
<feature type="region of interest" description="Disordered" evidence="1">
    <location>
        <begin position="204"/>
        <end position="238"/>
    </location>
</feature>
<feature type="domain" description="Htaa" evidence="4">
    <location>
        <begin position="42"/>
        <end position="196"/>
    </location>
</feature>
<evidence type="ECO:0000259" key="4">
    <source>
        <dbReference type="Pfam" id="PF04213"/>
    </source>
</evidence>
<accession>A0A850C3L7</accession>
<feature type="signal peptide" evidence="3">
    <location>
        <begin position="1"/>
        <end position="32"/>
    </location>
</feature>
<feature type="compositionally biased region" description="Gly residues" evidence="1">
    <location>
        <begin position="399"/>
        <end position="408"/>
    </location>
</feature>